<dbReference type="InterPro" id="IPR040449">
    <property type="entry name" value="Peptidase_S66_N"/>
</dbReference>
<organism evidence="6 7">
    <name type="scientific">Plantactinospora soyae</name>
    <dbReference type="NCBI Taxonomy" id="1544732"/>
    <lineage>
        <taxon>Bacteria</taxon>
        <taxon>Bacillati</taxon>
        <taxon>Actinomycetota</taxon>
        <taxon>Actinomycetes</taxon>
        <taxon>Micromonosporales</taxon>
        <taxon>Micromonosporaceae</taxon>
        <taxon>Plantactinospora</taxon>
    </lineage>
</organism>
<dbReference type="CDD" id="cd07062">
    <property type="entry name" value="Peptidase_S66_mccF_like"/>
    <property type="match status" value="1"/>
</dbReference>
<dbReference type="Pfam" id="PF02016">
    <property type="entry name" value="Peptidase_S66"/>
    <property type="match status" value="1"/>
</dbReference>
<gene>
    <name evidence="6" type="ORF">H4W31_005157</name>
</gene>
<dbReference type="PIRSF" id="PIRSF028757">
    <property type="entry name" value="LD-carboxypeptidase"/>
    <property type="match status" value="1"/>
</dbReference>
<dbReference type="GO" id="GO:0004180">
    <property type="term" value="F:carboxypeptidase activity"/>
    <property type="evidence" value="ECO:0007669"/>
    <property type="project" value="UniProtKB-KW"/>
</dbReference>
<dbReference type="Pfam" id="PF17676">
    <property type="entry name" value="Peptidase_S66C"/>
    <property type="match status" value="1"/>
</dbReference>
<evidence type="ECO:0000313" key="7">
    <source>
        <dbReference type="Proteomes" id="UP000649753"/>
    </source>
</evidence>
<evidence type="ECO:0000259" key="5">
    <source>
        <dbReference type="Pfam" id="PF17676"/>
    </source>
</evidence>
<reference evidence="6" key="1">
    <citation type="submission" date="2020-10" db="EMBL/GenBank/DDBJ databases">
        <title>Sequencing the genomes of 1000 actinobacteria strains.</title>
        <authorList>
            <person name="Klenk H.-P."/>
        </authorList>
    </citation>
    <scope>NUCLEOTIDE SEQUENCE</scope>
    <source>
        <strain evidence="6">DSM 46832</strain>
    </source>
</reference>
<feature type="active site" description="Charge relay system" evidence="3">
    <location>
        <position position="298"/>
    </location>
</feature>
<evidence type="ECO:0000256" key="2">
    <source>
        <dbReference type="ARBA" id="ARBA00022801"/>
    </source>
</evidence>
<feature type="active site" description="Charge relay system" evidence="3">
    <location>
        <position position="231"/>
    </location>
</feature>
<keyword evidence="7" id="KW-1185">Reference proteome</keyword>
<sequence length="328" mass="34675">MILPPGLRPGDAVGLISPSGPVRTPARLARAADALADLGLRPVIGEIGATGRTGAGPAERAGELNAFLGDADIRAVIATIGGHTSSELLPLLDYDALLADPKVIIGYSDITAILLGVYARTGLVTFHGPTALAELGEYPRPLSGTSAGLVAAVRCGDPVGELRPAREWTEEFLAWDRDDHRPRVTRTSDGWAYRGSRVVTGRLIGGNLDTMAALLGTPYFPDLAGAVLFWETLTTDLGEIDRLLHQLVRSGVLDDVVGLLVGRTFRGNPGLEADVRRLVAERFADPDIPVVTGMDIGHTDPMLTLPIGVRARIDPGAQQVEILDAAIR</sequence>
<keyword evidence="6" id="KW-0121">Carboxypeptidase</keyword>
<dbReference type="Proteomes" id="UP000649753">
    <property type="component" value="Unassembled WGS sequence"/>
</dbReference>
<dbReference type="InterPro" id="IPR027461">
    <property type="entry name" value="Carboxypeptidase_A_C_sf"/>
</dbReference>
<feature type="active site" description="Nucleophile" evidence="3">
    <location>
        <position position="108"/>
    </location>
</feature>
<dbReference type="InterPro" id="IPR029062">
    <property type="entry name" value="Class_I_gatase-like"/>
</dbReference>
<name>A0A927M7Q7_9ACTN</name>
<dbReference type="EMBL" id="JADBEB010000001">
    <property type="protein sequence ID" value="MBE1489519.1"/>
    <property type="molecule type" value="Genomic_DNA"/>
</dbReference>
<dbReference type="Gene3D" id="3.50.30.60">
    <property type="entry name" value="LD-carboxypeptidase A C-terminal domain-like"/>
    <property type="match status" value="1"/>
</dbReference>
<protein>
    <submittedName>
        <fullName evidence="6">Muramoyltetrapeptide carboxypeptidase LdcA involved in peptidoglycan recycling</fullName>
    </submittedName>
</protein>
<evidence type="ECO:0000256" key="1">
    <source>
        <dbReference type="ARBA" id="ARBA00010233"/>
    </source>
</evidence>
<proteinExistence type="inferred from homology"/>
<comment type="similarity">
    <text evidence="1">Belongs to the peptidase S66 family.</text>
</comment>
<dbReference type="SUPFAM" id="SSF52317">
    <property type="entry name" value="Class I glutamine amidotransferase-like"/>
    <property type="match status" value="1"/>
</dbReference>
<evidence type="ECO:0000259" key="4">
    <source>
        <dbReference type="Pfam" id="PF02016"/>
    </source>
</evidence>
<evidence type="ECO:0000313" key="6">
    <source>
        <dbReference type="EMBL" id="MBE1489519.1"/>
    </source>
</evidence>
<dbReference type="InterPro" id="IPR027478">
    <property type="entry name" value="LdcA_N"/>
</dbReference>
<keyword evidence="2" id="KW-0378">Hydrolase</keyword>
<comment type="caution">
    <text evidence="6">The sequence shown here is derived from an EMBL/GenBank/DDBJ whole genome shotgun (WGS) entry which is preliminary data.</text>
</comment>
<feature type="domain" description="LD-carboxypeptidase C-terminal" evidence="5">
    <location>
        <begin position="200"/>
        <end position="313"/>
    </location>
</feature>
<dbReference type="InterPro" id="IPR040921">
    <property type="entry name" value="Peptidase_S66C"/>
</dbReference>
<feature type="domain" description="LD-carboxypeptidase N-terminal" evidence="4">
    <location>
        <begin position="13"/>
        <end position="128"/>
    </location>
</feature>
<dbReference type="InterPro" id="IPR003507">
    <property type="entry name" value="S66_fam"/>
</dbReference>
<dbReference type="SUPFAM" id="SSF141986">
    <property type="entry name" value="LD-carboxypeptidase A C-terminal domain-like"/>
    <property type="match status" value="1"/>
</dbReference>
<dbReference type="Gene3D" id="3.40.50.10740">
    <property type="entry name" value="Class I glutamine amidotransferase-like"/>
    <property type="match status" value="1"/>
</dbReference>
<dbReference type="PANTHER" id="PTHR30237">
    <property type="entry name" value="MURAMOYLTETRAPEPTIDE CARBOXYPEPTIDASE"/>
    <property type="match status" value="1"/>
</dbReference>
<evidence type="ECO:0000256" key="3">
    <source>
        <dbReference type="PIRSR" id="PIRSR028757-1"/>
    </source>
</evidence>
<keyword evidence="6" id="KW-0645">Protease</keyword>
<accession>A0A927M7Q7</accession>
<dbReference type="AlphaFoldDB" id="A0A927M7Q7"/>